<feature type="transmembrane region" description="Helical" evidence="2">
    <location>
        <begin position="75"/>
        <end position="93"/>
    </location>
</feature>
<comment type="caution">
    <text evidence="3">The sequence shown here is derived from an EMBL/GenBank/DDBJ whole genome shotgun (WGS) entry which is preliminary data.</text>
</comment>
<reference evidence="3" key="1">
    <citation type="journal article" date="2023" name="Nat. Commun.">
        <title>Diploid and tetraploid genomes of Acorus and the evolution of monocots.</title>
        <authorList>
            <person name="Ma L."/>
            <person name="Liu K.W."/>
            <person name="Li Z."/>
            <person name="Hsiao Y.Y."/>
            <person name="Qi Y."/>
            <person name="Fu T."/>
            <person name="Tang G.D."/>
            <person name="Zhang D."/>
            <person name="Sun W.H."/>
            <person name="Liu D.K."/>
            <person name="Li Y."/>
            <person name="Chen G.Z."/>
            <person name="Liu X.D."/>
            <person name="Liao X.Y."/>
            <person name="Jiang Y.T."/>
            <person name="Yu X."/>
            <person name="Hao Y."/>
            <person name="Huang J."/>
            <person name="Zhao X.W."/>
            <person name="Ke S."/>
            <person name="Chen Y.Y."/>
            <person name="Wu W.L."/>
            <person name="Hsu J.L."/>
            <person name="Lin Y.F."/>
            <person name="Huang M.D."/>
            <person name="Li C.Y."/>
            <person name="Huang L."/>
            <person name="Wang Z.W."/>
            <person name="Zhao X."/>
            <person name="Zhong W.Y."/>
            <person name="Peng D.H."/>
            <person name="Ahmad S."/>
            <person name="Lan S."/>
            <person name="Zhang J.S."/>
            <person name="Tsai W.C."/>
            <person name="Van de Peer Y."/>
            <person name="Liu Z.J."/>
        </authorList>
    </citation>
    <scope>NUCLEOTIDE SEQUENCE</scope>
    <source>
        <strain evidence="3">SCP</strain>
    </source>
</reference>
<dbReference type="AlphaFoldDB" id="A0AAV9BIQ2"/>
<evidence type="ECO:0000256" key="1">
    <source>
        <dbReference type="SAM" id="MobiDB-lite"/>
    </source>
</evidence>
<keyword evidence="2" id="KW-0472">Membrane</keyword>
<dbReference type="Proteomes" id="UP001179952">
    <property type="component" value="Unassembled WGS sequence"/>
</dbReference>
<evidence type="ECO:0000313" key="4">
    <source>
        <dbReference type="Proteomes" id="UP001179952"/>
    </source>
</evidence>
<protein>
    <submittedName>
        <fullName evidence="3">Uncharacterized protein</fullName>
    </submittedName>
</protein>
<reference evidence="3" key="2">
    <citation type="submission" date="2023-06" db="EMBL/GenBank/DDBJ databases">
        <authorList>
            <person name="Ma L."/>
            <person name="Liu K.-W."/>
            <person name="Li Z."/>
            <person name="Hsiao Y.-Y."/>
            <person name="Qi Y."/>
            <person name="Fu T."/>
            <person name="Tang G."/>
            <person name="Zhang D."/>
            <person name="Sun W.-H."/>
            <person name="Liu D.-K."/>
            <person name="Li Y."/>
            <person name="Chen G.-Z."/>
            <person name="Liu X.-D."/>
            <person name="Liao X.-Y."/>
            <person name="Jiang Y.-T."/>
            <person name="Yu X."/>
            <person name="Hao Y."/>
            <person name="Huang J."/>
            <person name="Zhao X.-W."/>
            <person name="Ke S."/>
            <person name="Chen Y.-Y."/>
            <person name="Wu W.-L."/>
            <person name="Hsu J.-L."/>
            <person name="Lin Y.-F."/>
            <person name="Huang M.-D."/>
            <person name="Li C.-Y."/>
            <person name="Huang L."/>
            <person name="Wang Z.-W."/>
            <person name="Zhao X."/>
            <person name="Zhong W.-Y."/>
            <person name="Peng D.-H."/>
            <person name="Ahmad S."/>
            <person name="Lan S."/>
            <person name="Zhang J.-S."/>
            <person name="Tsai W.-C."/>
            <person name="Van De Peer Y."/>
            <person name="Liu Z.-J."/>
        </authorList>
    </citation>
    <scope>NUCLEOTIDE SEQUENCE</scope>
    <source>
        <strain evidence="3">SCP</strain>
        <tissue evidence="3">Leaves</tissue>
    </source>
</reference>
<evidence type="ECO:0000256" key="2">
    <source>
        <dbReference type="SAM" id="Phobius"/>
    </source>
</evidence>
<keyword evidence="4" id="KW-1185">Reference proteome</keyword>
<sequence>MDDDVFTATTPQNGPPWLPEQENDIFSPPLSPLSVPKPNKLKKLRRRSHGRPFEVIYYVPTQTIINGIFMEDLSYLSKMAAGSVGGAIFIKYGSALIPEITKPNGFVALLLVGLPMLVSVFLLSKAK</sequence>
<feature type="region of interest" description="Disordered" evidence="1">
    <location>
        <begin position="1"/>
        <end position="21"/>
    </location>
</feature>
<accession>A0AAV9BIQ2</accession>
<dbReference type="EMBL" id="JAUJYN010000003">
    <property type="protein sequence ID" value="KAK1276521.1"/>
    <property type="molecule type" value="Genomic_DNA"/>
</dbReference>
<name>A0AAV9BIQ2_ACOGR</name>
<keyword evidence="2" id="KW-0812">Transmembrane</keyword>
<gene>
    <name evidence="3" type="ORF">QJS04_geneDACA001536</name>
</gene>
<dbReference type="PANTHER" id="PTHR37224">
    <property type="entry name" value="OS02G0804400 PROTEIN"/>
    <property type="match status" value="1"/>
</dbReference>
<proteinExistence type="predicted"/>
<feature type="transmembrane region" description="Helical" evidence="2">
    <location>
        <begin position="105"/>
        <end position="123"/>
    </location>
</feature>
<keyword evidence="2" id="KW-1133">Transmembrane helix</keyword>
<organism evidence="3 4">
    <name type="scientific">Acorus gramineus</name>
    <name type="common">Dwarf sweet flag</name>
    <dbReference type="NCBI Taxonomy" id="55184"/>
    <lineage>
        <taxon>Eukaryota</taxon>
        <taxon>Viridiplantae</taxon>
        <taxon>Streptophyta</taxon>
        <taxon>Embryophyta</taxon>
        <taxon>Tracheophyta</taxon>
        <taxon>Spermatophyta</taxon>
        <taxon>Magnoliopsida</taxon>
        <taxon>Liliopsida</taxon>
        <taxon>Acoraceae</taxon>
        <taxon>Acorus</taxon>
    </lineage>
</organism>
<evidence type="ECO:0000313" key="3">
    <source>
        <dbReference type="EMBL" id="KAK1276521.1"/>
    </source>
</evidence>